<organism evidence="2 3">
    <name type="scientific">Streptomyces violaceus</name>
    <name type="common">Streptomyces venezuelae</name>
    <dbReference type="NCBI Taxonomy" id="1936"/>
    <lineage>
        <taxon>Bacteria</taxon>
        <taxon>Bacillati</taxon>
        <taxon>Actinomycetota</taxon>
        <taxon>Actinomycetes</taxon>
        <taxon>Kitasatosporales</taxon>
        <taxon>Streptomycetaceae</taxon>
        <taxon>Streptomyces</taxon>
    </lineage>
</organism>
<proteinExistence type="predicted"/>
<geneLocation type="plasmid" evidence="2 3">
    <name>punmamed1</name>
</geneLocation>
<gene>
    <name evidence="2" type="ORF">RI060_43280</name>
</gene>
<name>A0ABY9UPD5_STRVL</name>
<dbReference type="EMBL" id="CP134214">
    <property type="protein sequence ID" value="WND24147.1"/>
    <property type="molecule type" value="Genomic_DNA"/>
</dbReference>
<dbReference type="PROSITE" id="PS51257">
    <property type="entry name" value="PROKAR_LIPOPROTEIN"/>
    <property type="match status" value="1"/>
</dbReference>
<evidence type="ECO:0000313" key="2">
    <source>
        <dbReference type="EMBL" id="WND24147.1"/>
    </source>
</evidence>
<reference evidence="2 3" key="1">
    <citation type="submission" date="2023-09" db="EMBL/GenBank/DDBJ databases">
        <title>The genome sequence of Streptomyces anthocyanicus.</title>
        <authorList>
            <person name="Mo P."/>
        </authorList>
    </citation>
    <scope>NUCLEOTIDE SEQUENCE [LARGE SCALE GENOMIC DNA]</scope>
    <source>
        <strain evidence="2 3">JCM 4387</strain>
        <plasmid evidence="2 3">punmamed1</plasmid>
    </source>
</reference>
<keyword evidence="1" id="KW-0472">Membrane</keyword>
<evidence type="ECO:0000313" key="3">
    <source>
        <dbReference type="Proteomes" id="UP001249394"/>
    </source>
</evidence>
<keyword evidence="1" id="KW-1133">Transmembrane helix</keyword>
<keyword evidence="1" id="KW-0812">Transmembrane</keyword>
<feature type="transmembrane region" description="Helical" evidence="1">
    <location>
        <begin position="6"/>
        <end position="26"/>
    </location>
</feature>
<keyword evidence="2" id="KW-0614">Plasmid</keyword>
<accession>A0ABY9UPD5</accession>
<dbReference type="Proteomes" id="UP001249394">
    <property type="component" value="Plasmid punmamed1"/>
</dbReference>
<evidence type="ECO:0000256" key="1">
    <source>
        <dbReference type="SAM" id="Phobius"/>
    </source>
</evidence>
<protein>
    <submittedName>
        <fullName evidence="2">Uncharacterized protein</fullName>
    </submittedName>
</protein>
<sequence length="89" mass="9469">MPARPIPVLTALAALAGVACTVRHLILLRRALDAERAARRLTAGLHQQDLEAFTVRLHRAVAAQHALSQADLVLDSALATHHDPEGGSL</sequence>
<keyword evidence="3" id="KW-1185">Reference proteome</keyword>